<reference evidence="6" key="1">
    <citation type="journal article" date="2023" name="Int. J. Syst. Evol. Microbiol.">
        <title>Sinisalibacter aestuarii sp. nov., isolated from estuarine sediment of the Arakawa River.</title>
        <authorList>
            <person name="Arafat S.T."/>
            <person name="Hirano S."/>
            <person name="Sato A."/>
            <person name="Takeuchi K."/>
            <person name="Yasuda T."/>
            <person name="Terahara T."/>
            <person name="Hamada M."/>
            <person name="Kobayashi T."/>
        </authorList>
    </citation>
    <scope>NUCLEOTIDE SEQUENCE</scope>
    <source>
        <strain evidence="6">B-399</strain>
    </source>
</reference>
<evidence type="ECO:0000256" key="2">
    <source>
        <dbReference type="ARBA" id="ARBA00023125"/>
    </source>
</evidence>
<protein>
    <submittedName>
        <fullName evidence="6">RpiR family transcriptional regulator</fullName>
    </submittedName>
</protein>
<evidence type="ECO:0000259" key="5">
    <source>
        <dbReference type="PROSITE" id="PS51464"/>
    </source>
</evidence>
<dbReference type="Gene3D" id="3.40.50.10490">
    <property type="entry name" value="Glucose-6-phosphate isomerase like protein, domain 1"/>
    <property type="match status" value="1"/>
</dbReference>
<accession>A0ABQ5LU16</accession>
<evidence type="ECO:0000259" key="4">
    <source>
        <dbReference type="PROSITE" id="PS51071"/>
    </source>
</evidence>
<dbReference type="InterPro" id="IPR000281">
    <property type="entry name" value="HTH_RpiR"/>
</dbReference>
<comment type="caution">
    <text evidence="6">The sequence shown here is derived from an EMBL/GenBank/DDBJ whole genome shotgun (WGS) entry which is preliminary data.</text>
</comment>
<evidence type="ECO:0000313" key="6">
    <source>
        <dbReference type="EMBL" id="GKY88471.1"/>
    </source>
</evidence>
<dbReference type="CDD" id="cd05013">
    <property type="entry name" value="SIS_RpiR"/>
    <property type="match status" value="1"/>
</dbReference>
<name>A0ABQ5LU16_9RHOB</name>
<dbReference type="Pfam" id="PF01380">
    <property type="entry name" value="SIS"/>
    <property type="match status" value="1"/>
</dbReference>
<dbReference type="InterPro" id="IPR046348">
    <property type="entry name" value="SIS_dom_sf"/>
</dbReference>
<dbReference type="PROSITE" id="PS51464">
    <property type="entry name" value="SIS"/>
    <property type="match status" value="1"/>
</dbReference>
<keyword evidence="2" id="KW-0238">DNA-binding</keyword>
<organism evidence="6 7">
    <name type="scientific">Sinisalibacter aestuarii</name>
    <dbReference type="NCBI Taxonomy" id="2949426"/>
    <lineage>
        <taxon>Bacteria</taxon>
        <taxon>Pseudomonadati</taxon>
        <taxon>Pseudomonadota</taxon>
        <taxon>Alphaproteobacteria</taxon>
        <taxon>Rhodobacterales</taxon>
        <taxon>Roseobacteraceae</taxon>
        <taxon>Sinisalibacter</taxon>
    </lineage>
</organism>
<sequence length="282" mass="30172">MSVLTILKAKLGTFTEGEREIAQFVLDAPDRTIQLSSANLAEATGRSQSSVVKFCQKLGFSGYQDFKLAVSQAMAQSWEVPTGVIHGSIDATDSYTTTVQKLIGSKLHAMQQTISVNTETAIGRAIEMIRNARRVQLVGVGAASLVARDLAYKLQKLGLFVIYEADSHVQVANAATLGPDDVMIALSQSGASLETLHVARTAKAHGSTLISVTGVQPNRLASMADVQLHTVADEERPRSSAITSRDAQLTMTDLLFILLLQRKPEANALIHAAEEAVTGLKS</sequence>
<evidence type="ECO:0000256" key="3">
    <source>
        <dbReference type="ARBA" id="ARBA00023163"/>
    </source>
</evidence>
<dbReference type="Proteomes" id="UP001144205">
    <property type="component" value="Unassembled WGS sequence"/>
</dbReference>
<dbReference type="PROSITE" id="PS51071">
    <property type="entry name" value="HTH_RPIR"/>
    <property type="match status" value="1"/>
</dbReference>
<keyword evidence="1" id="KW-0805">Transcription regulation</keyword>
<evidence type="ECO:0000313" key="7">
    <source>
        <dbReference type="Proteomes" id="UP001144205"/>
    </source>
</evidence>
<keyword evidence="3" id="KW-0804">Transcription</keyword>
<dbReference type="InterPro" id="IPR035472">
    <property type="entry name" value="RpiR-like_SIS"/>
</dbReference>
<dbReference type="InterPro" id="IPR036388">
    <property type="entry name" value="WH-like_DNA-bd_sf"/>
</dbReference>
<dbReference type="Gene3D" id="1.10.10.10">
    <property type="entry name" value="Winged helix-like DNA-binding domain superfamily/Winged helix DNA-binding domain"/>
    <property type="match status" value="1"/>
</dbReference>
<gene>
    <name evidence="6" type="ORF">STA1M1_23400</name>
</gene>
<evidence type="ECO:0000256" key="1">
    <source>
        <dbReference type="ARBA" id="ARBA00023015"/>
    </source>
</evidence>
<dbReference type="RefSeq" id="WP_281842510.1">
    <property type="nucleotide sequence ID" value="NZ_BROH01000006.1"/>
</dbReference>
<dbReference type="PANTHER" id="PTHR30514:SF17">
    <property type="entry name" value="HTH-TYPE TRANSCRIPTIONAL REGULATOR MURR"/>
    <property type="match status" value="1"/>
</dbReference>
<dbReference type="EMBL" id="BROH01000006">
    <property type="protein sequence ID" value="GKY88471.1"/>
    <property type="molecule type" value="Genomic_DNA"/>
</dbReference>
<feature type="domain" description="SIS" evidence="5">
    <location>
        <begin position="125"/>
        <end position="265"/>
    </location>
</feature>
<dbReference type="InterPro" id="IPR009057">
    <property type="entry name" value="Homeodomain-like_sf"/>
</dbReference>
<feature type="domain" description="HTH rpiR-type" evidence="4">
    <location>
        <begin position="1"/>
        <end position="77"/>
    </location>
</feature>
<dbReference type="InterPro" id="IPR047640">
    <property type="entry name" value="RpiR-like"/>
</dbReference>
<dbReference type="PANTHER" id="PTHR30514">
    <property type="entry name" value="GLUCOKINASE"/>
    <property type="match status" value="1"/>
</dbReference>
<proteinExistence type="predicted"/>
<keyword evidence="7" id="KW-1185">Reference proteome</keyword>
<dbReference type="SUPFAM" id="SSF46689">
    <property type="entry name" value="Homeodomain-like"/>
    <property type="match status" value="1"/>
</dbReference>
<dbReference type="Pfam" id="PF01418">
    <property type="entry name" value="HTH_6"/>
    <property type="match status" value="1"/>
</dbReference>
<dbReference type="SUPFAM" id="SSF53697">
    <property type="entry name" value="SIS domain"/>
    <property type="match status" value="1"/>
</dbReference>
<dbReference type="InterPro" id="IPR001347">
    <property type="entry name" value="SIS_dom"/>
</dbReference>